<protein>
    <submittedName>
        <fullName evidence="3">Uncharacterized protein</fullName>
    </submittedName>
</protein>
<evidence type="ECO:0000256" key="1">
    <source>
        <dbReference type="ARBA" id="ARBA00005679"/>
    </source>
</evidence>
<accession>N6UNB5</accession>
<dbReference type="OrthoDB" id="958254at2759"/>
<name>N6UNB5_DENPD</name>
<evidence type="ECO:0000313" key="3">
    <source>
        <dbReference type="EMBL" id="ENN80217.1"/>
    </source>
</evidence>
<dbReference type="GO" id="GO:0016671">
    <property type="term" value="F:oxidoreductase activity, acting on a sulfur group of donors, disulfide as acceptor"/>
    <property type="evidence" value="ECO:0007669"/>
    <property type="project" value="InterPro"/>
</dbReference>
<dbReference type="HOGENOM" id="CLU_208077_0_0_1"/>
<organism evidence="3">
    <name type="scientific">Dendroctonus ponderosae</name>
    <name type="common">Mountain pine beetle</name>
    <dbReference type="NCBI Taxonomy" id="77166"/>
    <lineage>
        <taxon>Eukaryota</taxon>
        <taxon>Metazoa</taxon>
        <taxon>Ecdysozoa</taxon>
        <taxon>Arthropoda</taxon>
        <taxon>Hexapoda</taxon>
        <taxon>Insecta</taxon>
        <taxon>Pterygota</taxon>
        <taxon>Neoptera</taxon>
        <taxon>Endopterygota</taxon>
        <taxon>Coleoptera</taxon>
        <taxon>Polyphaga</taxon>
        <taxon>Cucujiformia</taxon>
        <taxon>Curculionidae</taxon>
        <taxon>Scolytinae</taxon>
        <taxon>Dendroctonus</taxon>
    </lineage>
</organism>
<reference evidence="3" key="1">
    <citation type="journal article" date="2013" name="Genome Biol.">
        <title>Draft genome of the mountain pine beetle, Dendroctonus ponderosae Hopkins, a major forest pest.</title>
        <authorList>
            <person name="Keeling C.I."/>
            <person name="Yuen M.M."/>
            <person name="Liao N.Y."/>
            <person name="Docking T.R."/>
            <person name="Chan S.K."/>
            <person name="Taylor G.A."/>
            <person name="Palmquist D.L."/>
            <person name="Jackman S.D."/>
            <person name="Nguyen A."/>
            <person name="Li M."/>
            <person name="Henderson H."/>
            <person name="Janes J.K."/>
            <person name="Zhao Y."/>
            <person name="Pandoh P."/>
            <person name="Moore R."/>
            <person name="Sperling F.A."/>
            <person name="Huber D.P."/>
            <person name="Birol I."/>
            <person name="Jones S.J."/>
            <person name="Bohlmann J."/>
        </authorList>
    </citation>
    <scope>NUCLEOTIDE SEQUENCE</scope>
</reference>
<dbReference type="OMA" id="MTVEFIP"/>
<comment type="similarity">
    <text evidence="1">Belongs to the GILT family.</text>
</comment>
<dbReference type="AlphaFoldDB" id="N6UNB5"/>
<proteinExistence type="inferred from homology"/>
<gene>
    <name evidence="3" type="ORF">YQE_03352</name>
</gene>
<keyword evidence="2" id="KW-0325">Glycoprotein</keyword>
<sequence>MHYPSPESIHVAVYYEALCSDSVYFITRQLYPNYQLFKDHMTVEFIPYGKAIGIKRRTEWLQS</sequence>
<dbReference type="EMBL" id="KB740566">
    <property type="protein sequence ID" value="ENN80217.1"/>
    <property type="molecule type" value="Genomic_DNA"/>
</dbReference>
<dbReference type="Pfam" id="PF03227">
    <property type="entry name" value="GILT"/>
    <property type="match status" value="1"/>
</dbReference>
<evidence type="ECO:0000256" key="2">
    <source>
        <dbReference type="ARBA" id="ARBA00023180"/>
    </source>
</evidence>
<dbReference type="InterPro" id="IPR004911">
    <property type="entry name" value="Interferon-induced_GILT"/>
</dbReference>
<feature type="non-terminal residue" evidence="3">
    <location>
        <position position="1"/>
    </location>
</feature>